<dbReference type="Proteomes" id="UP000677457">
    <property type="component" value="Unassembled WGS sequence"/>
</dbReference>
<accession>A0ABQ4JYD8</accession>
<name>A0ABQ4JYD8_SALAC</name>
<reference evidence="1 2" key="1">
    <citation type="submission" date="2021-03" db="EMBL/GenBank/DDBJ databases">
        <title>Whole genome shotgun sequence of Salinispora arenicola NBRC 105043.</title>
        <authorList>
            <person name="Komaki H."/>
            <person name="Tamura T."/>
        </authorList>
    </citation>
    <scope>NUCLEOTIDE SEQUENCE [LARGE SCALE GENOMIC DNA]</scope>
    <source>
        <strain evidence="1 2">NBRC 105043</strain>
    </source>
</reference>
<organism evidence="1 2">
    <name type="scientific">Salinispora arenicola</name>
    <dbReference type="NCBI Taxonomy" id="168697"/>
    <lineage>
        <taxon>Bacteria</taxon>
        <taxon>Bacillati</taxon>
        <taxon>Actinomycetota</taxon>
        <taxon>Actinomycetes</taxon>
        <taxon>Micromonosporales</taxon>
        <taxon>Micromonosporaceae</taxon>
        <taxon>Salinispora</taxon>
    </lineage>
</organism>
<gene>
    <name evidence="1" type="ORF">Sar04_37220</name>
</gene>
<dbReference type="EMBL" id="BOQM01000030">
    <property type="protein sequence ID" value="GIM86986.1"/>
    <property type="molecule type" value="Genomic_DNA"/>
</dbReference>
<evidence type="ECO:0000313" key="1">
    <source>
        <dbReference type="EMBL" id="GIM86986.1"/>
    </source>
</evidence>
<proteinExistence type="predicted"/>
<sequence>MVHYFPPERRADRVATRSARVDQIPLALTQSAKLRSSLRSNRSVGELLISPVHMRTTAIVGAFGAGRSEMATDDQFDCVKHYIHVRRVESAHQGFGHLLIPNHPRQEPRREAIRCVAVELA</sequence>
<evidence type="ECO:0000313" key="2">
    <source>
        <dbReference type="Proteomes" id="UP000677457"/>
    </source>
</evidence>
<comment type="caution">
    <text evidence="1">The sequence shown here is derived from an EMBL/GenBank/DDBJ whole genome shotgun (WGS) entry which is preliminary data.</text>
</comment>
<protein>
    <submittedName>
        <fullName evidence="1">Uncharacterized protein</fullName>
    </submittedName>
</protein>
<keyword evidence="2" id="KW-1185">Reference proteome</keyword>